<sequence length="205" mass="21333">MILQSLHHNTIFDQHGQVVTVTYCPRCTASGTSIAREQSTVGTDEQSLRSEVTVAFSQTSSSTSDLSQTAPSTVESETSVTSNSYSYVSTTTTDKDGHTVTITYCPKCTSTTGAINSTTGKSLGSEVTTASSNPVSVSQIQYSSLTSSVSEVSVPNVAVSSSSSSSSTASSVPNVESYQNSGNGKLYLSSSFAILGFSAFFVMLL</sequence>
<protein>
    <submittedName>
        <fullName evidence="1">Unnamed protein product</fullName>
    </submittedName>
</protein>
<organism evidence="1 2">
    <name type="scientific">Ambrosiozyma monospora</name>
    <name type="common">Yeast</name>
    <name type="synonym">Endomycopsis monosporus</name>
    <dbReference type="NCBI Taxonomy" id="43982"/>
    <lineage>
        <taxon>Eukaryota</taxon>
        <taxon>Fungi</taxon>
        <taxon>Dikarya</taxon>
        <taxon>Ascomycota</taxon>
        <taxon>Saccharomycotina</taxon>
        <taxon>Pichiomycetes</taxon>
        <taxon>Pichiales</taxon>
        <taxon>Pichiaceae</taxon>
        <taxon>Ambrosiozyma</taxon>
    </lineage>
</organism>
<dbReference type="EMBL" id="BSXS01004801">
    <property type="protein sequence ID" value="GME83508.1"/>
    <property type="molecule type" value="Genomic_DNA"/>
</dbReference>
<name>A0ACB5T8M5_AMBMO</name>
<evidence type="ECO:0000313" key="2">
    <source>
        <dbReference type="Proteomes" id="UP001165064"/>
    </source>
</evidence>
<proteinExistence type="predicted"/>
<gene>
    <name evidence="1" type="ORF">Amon02_000621900</name>
</gene>
<keyword evidence="2" id="KW-1185">Reference proteome</keyword>
<reference evidence="1" key="1">
    <citation type="submission" date="2023-04" db="EMBL/GenBank/DDBJ databases">
        <title>Ambrosiozyma monospora NBRC 10751.</title>
        <authorList>
            <person name="Ichikawa N."/>
            <person name="Sato H."/>
            <person name="Tonouchi N."/>
        </authorList>
    </citation>
    <scope>NUCLEOTIDE SEQUENCE</scope>
    <source>
        <strain evidence="1">NBRC 10751</strain>
    </source>
</reference>
<evidence type="ECO:0000313" key="1">
    <source>
        <dbReference type="EMBL" id="GME83508.1"/>
    </source>
</evidence>
<dbReference type="Proteomes" id="UP001165064">
    <property type="component" value="Unassembled WGS sequence"/>
</dbReference>
<comment type="caution">
    <text evidence="1">The sequence shown here is derived from an EMBL/GenBank/DDBJ whole genome shotgun (WGS) entry which is preliminary data.</text>
</comment>
<accession>A0ACB5T8M5</accession>